<keyword evidence="1" id="KW-0812">Transmembrane</keyword>
<evidence type="ECO:0000256" key="1">
    <source>
        <dbReference type="SAM" id="Phobius"/>
    </source>
</evidence>
<keyword evidence="3" id="KW-1185">Reference proteome</keyword>
<sequence>MAKKEKKKEKNNELKKEKKFDLSKLLGIFKKVKFKKAEKGKKINLKEIINNIKNFKQLEKKKKIVLLGGFLLFIILIVGIIFFIPRFTTKRLKIEKEAKSASISDLFLYVPPDAFQYKKTFTIKPLKENSAEYQNLKTMGNFYGPIYEIIPDDKKEESSLKPIKIKYRIPMDLYYGDNFNNFSIIYASDDNPPIIKKLPGCEIYKDESLGSYVVQANTFHFSKFGLYVDPSPKEVSFGLKTLIDKPPSLEPDLLLVPGIDNNFLGFIPNTQTINNIYGENVWSLYFPNRTIWYYKYPLLETKPKSYMDAFFGYYIRTGSNSYLEFEAERFASELKAKQNKQFDIITQGIGSLIVRYALEKHPEIKNVRTISMFSPPNKGINTVNPIYYNVIYKKSPEVIELTYGLNKEEYNSLFLNISSKIELISSYYKELLPDSKFIKKINSLERRKDIKYYIYTGTIPDITIHIKNTKLATFYPEFISGYGDGLVTIDSAKLDGAKMYTFKLPYNKLFSDNNVLKLLQKNLSYGIEKVNIPEIKDDNFPENKKELSKKIITEEKKKEVISEIYKKPIKYQKENLLNFSEQLLYLNNITYGKIYNLNGNVLLITNKGIFDLDGKNILNKKTLGSLEYKNRLYVTTNDGVYAIDNSSHEFIKIRNIDFDIHDNVFYLPEIRKYIYVDYADGLAKISENDQLIDTKKLFIGLKVLNNDYYIILGDKILKRKDGQWKTVVTKSGIESIIKKDIDYFVDYFSRSYYIYLLTSDYKLLVYDTKNSKVQILGDSDVGKLKMLENNDKLWIFDKNYITYIDMKNKVFPGEYQTFNKLDIIDVTYYDKNSFLIFIKKDGGFELWIAHY</sequence>
<organism evidence="2 3">
    <name type="scientific">Marinitoga aeolica</name>
    <dbReference type="NCBI Taxonomy" id="2809031"/>
    <lineage>
        <taxon>Bacteria</taxon>
        <taxon>Thermotogati</taxon>
        <taxon>Thermotogota</taxon>
        <taxon>Thermotogae</taxon>
        <taxon>Petrotogales</taxon>
        <taxon>Petrotogaceae</taxon>
        <taxon>Marinitoga</taxon>
    </lineage>
</organism>
<gene>
    <name evidence="2" type="ORF">JRV97_08655</name>
</gene>
<dbReference type="InterPro" id="IPR029058">
    <property type="entry name" value="AB_hydrolase_fold"/>
</dbReference>
<keyword evidence="1" id="KW-0472">Membrane</keyword>
<proteinExistence type="predicted"/>
<feature type="transmembrane region" description="Helical" evidence="1">
    <location>
        <begin position="64"/>
        <end position="84"/>
    </location>
</feature>
<name>A0ABY8PP80_9BACT</name>
<dbReference type="EMBL" id="CP069362">
    <property type="protein sequence ID" value="WGS64438.1"/>
    <property type="molecule type" value="Genomic_DNA"/>
</dbReference>
<reference evidence="2 3" key="1">
    <citation type="submission" date="2021-02" db="EMBL/GenBank/DDBJ databases">
        <title>Characterization of Marinitoga sp. nov. str. BP5-C20A.</title>
        <authorList>
            <person name="Erauso G."/>
            <person name="Postec A."/>
        </authorList>
    </citation>
    <scope>NUCLEOTIDE SEQUENCE [LARGE SCALE GENOMIC DNA]</scope>
    <source>
        <strain evidence="2 3">BP5-C20A</strain>
    </source>
</reference>
<evidence type="ECO:0000313" key="3">
    <source>
        <dbReference type="Proteomes" id="UP001232493"/>
    </source>
</evidence>
<dbReference type="Proteomes" id="UP001232493">
    <property type="component" value="Chromosome"/>
</dbReference>
<evidence type="ECO:0000313" key="2">
    <source>
        <dbReference type="EMBL" id="WGS64438.1"/>
    </source>
</evidence>
<protein>
    <submittedName>
        <fullName evidence="2">Uncharacterized protein</fullName>
    </submittedName>
</protein>
<dbReference type="Gene3D" id="3.40.50.1820">
    <property type="entry name" value="alpha/beta hydrolase"/>
    <property type="match status" value="1"/>
</dbReference>
<accession>A0ABY8PP80</accession>
<dbReference type="RefSeq" id="WP_280998091.1">
    <property type="nucleotide sequence ID" value="NZ_CP069362.1"/>
</dbReference>
<dbReference type="SUPFAM" id="SSF53474">
    <property type="entry name" value="alpha/beta-Hydrolases"/>
    <property type="match status" value="1"/>
</dbReference>
<keyword evidence="1" id="KW-1133">Transmembrane helix</keyword>